<keyword evidence="3" id="KW-1185">Reference proteome</keyword>
<feature type="region of interest" description="Disordered" evidence="1">
    <location>
        <begin position="193"/>
        <end position="221"/>
    </location>
</feature>
<evidence type="ECO:0000256" key="1">
    <source>
        <dbReference type="SAM" id="MobiDB-lite"/>
    </source>
</evidence>
<dbReference type="OrthoDB" id="5154130at2759"/>
<feature type="compositionally biased region" description="Low complexity" evidence="1">
    <location>
        <begin position="395"/>
        <end position="406"/>
    </location>
</feature>
<gene>
    <name evidence="2" type="ORF">G6M90_00g111800</name>
</gene>
<feature type="compositionally biased region" description="Polar residues" evidence="1">
    <location>
        <begin position="1"/>
        <end position="10"/>
    </location>
</feature>
<feature type="compositionally biased region" description="Basic and acidic residues" evidence="1">
    <location>
        <begin position="340"/>
        <end position="351"/>
    </location>
</feature>
<dbReference type="RefSeq" id="XP_014543687.2">
    <property type="nucleotide sequence ID" value="XM_014688201.2"/>
</dbReference>
<dbReference type="Proteomes" id="UP000510686">
    <property type="component" value="Chromosome 7"/>
</dbReference>
<feature type="region of interest" description="Disordered" evidence="1">
    <location>
        <begin position="304"/>
        <end position="358"/>
    </location>
</feature>
<sequence>MKAVTRSPTLIQDPESDVLRQRQYRPHCRSKSDQSKTLPRPRPASSSSRLSSPKTPEETAEDTCLYIDTQLEKRILTPPGKTATGNNYMLEAEVDDKSLIAIGFTKKAAYDGLNDIQSIRKPAQLSVKEPRLPKIVKTAEQLILNEIRHLQREFTCKACQVEHGDEPWDEHGELHPFWKRRLEHTMSASRFLSGHDHKSRAGVGKPFGKGHGGVQREESSGSGALHLLPCSRARDAGDVAVFDGLDVGREGLVAPWSCAFETFVPAATFSRPKLPSPVPGDVAVRHVCVCHLGALARLMKVEDDDVGRRADQPRDKDEPKQDQGEEIKPSTEAMGMESSDDGHDSSDDEPSRTGQLVCPTASDKSCVYIQASIRVARLRHLDPKKKTTRPKRNAPSSPVSTTPPKTCIQTWKHP</sequence>
<evidence type="ECO:0000313" key="2">
    <source>
        <dbReference type="EMBL" id="QLI74098.1"/>
    </source>
</evidence>
<feature type="compositionally biased region" description="Low complexity" evidence="1">
    <location>
        <begin position="43"/>
        <end position="53"/>
    </location>
</feature>
<name>A0A7D5V4A9_9HYPO</name>
<dbReference type="KEGG" id="mbrn:26243074"/>
<accession>A0A7D5V4A9</accession>
<dbReference type="AlphaFoldDB" id="A0A7D5V4A9"/>
<protein>
    <submittedName>
        <fullName evidence="2">Uncharacterized protein</fullName>
    </submittedName>
</protein>
<reference evidence="2 3" key="1">
    <citation type="submission" date="2020-07" db="EMBL/GenBank/DDBJ databases">
        <title>Telomere length de novo assembly of all 7 chromosomes of the fungus, Metarhizium brunneum, using a novel assembly pipeline.</title>
        <authorList>
            <person name="Saud z."/>
            <person name="Kortsinoglou A."/>
            <person name="Kouvelis V.N."/>
            <person name="Butt T.M."/>
        </authorList>
    </citation>
    <scope>NUCLEOTIDE SEQUENCE [LARGE SCALE GENOMIC DNA]</scope>
    <source>
        <strain evidence="2 3">4556</strain>
    </source>
</reference>
<feature type="region of interest" description="Disordered" evidence="1">
    <location>
        <begin position="1"/>
        <end position="62"/>
    </location>
</feature>
<feature type="region of interest" description="Disordered" evidence="1">
    <location>
        <begin position="377"/>
        <end position="414"/>
    </location>
</feature>
<evidence type="ECO:0000313" key="3">
    <source>
        <dbReference type="Proteomes" id="UP000510686"/>
    </source>
</evidence>
<proteinExistence type="predicted"/>
<dbReference type="EMBL" id="CP058938">
    <property type="protein sequence ID" value="QLI74098.1"/>
    <property type="molecule type" value="Genomic_DNA"/>
</dbReference>
<dbReference type="GeneID" id="26243074"/>
<feature type="compositionally biased region" description="Basic and acidic residues" evidence="1">
    <location>
        <begin position="306"/>
        <end position="329"/>
    </location>
</feature>
<organism evidence="2 3">
    <name type="scientific">Metarhizium brunneum</name>
    <dbReference type="NCBI Taxonomy" id="500148"/>
    <lineage>
        <taxon>Eukaryota</taxon>
        <taxon>Fungi</taxon>
        <taxon>Dikarya</taxon>
        <taxon>Ascomycota</taxon>
        <taxon>Pezizomycotina</taxon>
        <taxon>Sordariomycetes</taxon>
        <taxon>Hypocreomycetidae</taxon>
        <taxon>Hypocreales</taxon>
        <taxon>Clavicipitaceae</taxon>
        <taxon>Metarhizium</taxon>
    </lineage>
</organism>